<dbReference type="EMBL" id="CP136336">
    <property type="protein sequence ID" value="WOB07853.1"/>
    <property type="molecule type" value="Genomic_DNA"/>
</dbReference>
<dbReference type="SMART" id="SM00257">
    <property type="entry name" value="LysM"/>
    <property type="match status" value="1"/>
</dbReference>
<keyword evidence="4" id="KW-1185">Reference proteome</keyword>
<dbReference type="InterPro" id="IPR036779">
    <property type="entry name" value="LysM_dom_sf"/>
</dbReference>
<evidence type="ECO:0000313" key="3">
    <source>
        <dbReference type="EMBL" id="WOB07853.1"/>
    </source>
</evidence>
<dbReference type="PROSITE" id="PS51782">
    <property type="entry name" value="LYSM"/>
    <property type="match status" value="1"/>
</dbReference>
<dbReference type="InterPro" id="IPR018392">
    <property type="entry name" value="LysM"/>
</dbReference>
<keyword evidence="1" id="KW-0732">Signal</keyword>
<dbReference type="SUPFAM" id="SSF54106">
    <property type="entry name" value="LysM domain"/>
    <property type="match status" value="1"/>
</dbReference>
<evidence type="ECO:0000256" key="1">
    <source>
        <dbReference type="SAM" id="SignalP"/>
    </source>
</evidence>
<dbReference type="PANTHER" id="PTHR34700">
    <property type="entry name" value="POTASSIUM BINDING PROTEIN KBP"/>
    <property type="match status" value="1"/>
</dbReference>
<feature type="signal peptide" evidence="1">
    <location>
        <begin position="1"/>
        <end position="30"/>
    </location>
</feature>
<name>A0ABZ0CSJ5_9BURK</name>
<sequence length="383" mass="42304">MTRSTRPALALFRASAITVALGIGLGAAWAAEPNFPITSKQRSTAQQVAQAGVPLSELADNAPDVYTVKSGDTLWDISRMYLKSPWRWPELWGMNLEQIRNPHLIFPGQILSLVKANGRATLQVGQVGPDGTVRLSPRVRSSDLNKDGIPPIPLHLIEPFLNEAVIFESNQLASAPRVVSTQEGRVLLSRGDLAYVRGDVGNNRNFRVFREPRPLKDPTTGEVLGYEAFYLGTTEFTRKGSSNTGEIVPDTFTVTSIRQEIRVGDKLAPVPPREIVNYIPRAPQNAIAGQIASVYGDSVNAGQNQIVTLNKGSLDGLENGHVLALWRDGVRIRDTTDEDRTRIKLPDERHGYLFVFRVFNRMSYALIVSVREPVTIGDRFTQP</sequence>
<evidence type="ECO:0000259" key="2">
    <source>
        <dbReference type="PROSITE" id="PS51782"/>
    </source>
</evidence>
<accession>A0ABZ0CSJ5</accession>
<gene>
    <name evidence="3" type="ORF">RXV79_23470</name>
</gene>
<evidence type="ECO:0000313" key="4">
    <source>
        <dbReference type="Proteomes" id="UP001303946"/>
    </source>
</evidence>
<organism evidence="3 4">
    <name type="scientific">Piscinibacter gummiphilus</name>
    <dbReference type="NCBI Taxonomy" id="946333"/>
    <lineage>
        <taxon>Bacteria</taxon>
        <taxon>Pseudomonadati</taxon>
        <taxon>Pseudomonadota</taxon>
        <taxon>Betaproteobacteria</taxon>
        <taxon>Burkholderiales</taxon>
        <taxon>Sphaerotilaceae</taxon>
        <taxon>Piscinibacter</taxon>
    </lineage>
</organism>
<dbReference type="CDD" id="cd00118">
    <property type="entry name" value="LysM"/>
    <property type="match status" value="1"/>
</dbReference>
<feature type="domain" description="LysM" evidence="2">
    <location>
        <begin position="64"/>
        <end position="113"/>
    </location>
</feature>
<dbReference type="InterPro" id="IPR052196">
    <property type="entry name" value="Bact_Kbp"/>
</dbReference>
<dbReference type="Gene3D" id="3.10.350.10">
    <property type="entry name" value="LysM domain"/>
    <property type="match status" value="1"/>
</dbReference>
<proteinExistence type="predicted"/>
<feature type="chain" id="PRO_5047156354" evidence="1">
    <location>
        <begin position="31"/>
        <end position="383"/>
    </location>
</feature>
<dbReference type="RefSeq" id="WP_316700508.1">
    <property type="nucleotide sequence ID" value="NZ_CP136336.1"/>
</dbReference>
<reference evidence="3 4" key="1">
    <citation type="submission" date="2023-10" db="EMBL/GenBank/DDBJ databases">
        <title>Bacteria for the degradation of biodegradable plastic PBAT(Polybutylene adipate terephthalate).</title>
        <authorList>
            <person name="Weon H.-Y."/>
            <person name="Yeon J."/>
        </authorList>
    </citation>
    <scope>NUCLEOTIDE SEQUENCE [LARGE SCALE GENOMIC DNA]</scope>
    <source>
        <strain evidence="3 4">SBD 7-3</strain>
    </source>
</reference>
<dbReference type="Pfam" id="PF01476">
    <property type="entry name" value="LysM"/>
    <property type="match status" value="1"/>
</dbReference>
<dbReference type="Proteomes" id="UP001303946">
    <property type="component" value="Chromosome"/>
</dbReference>
<dbReference type="PANTHER" id="PTHR34700:SF4">
    <property type="entry name" value="PHAGE-LIKE ELEMENT PBSX PROTEIN XKDP"/>
    <property type="match status" value="1"/>
</dbReference>
<protein>
    <submittedName>
        <fullName evidence="3">LysM peptidoglycan-binding domain-containing protein</fullName>
    </submittedName>
</protein>